<comment type="similarity">
    <text evidence="4">Belongs to the PPP1R35 family.</text>
</comment>
<feature type="region of interest" description="Disordered" evidence="5">
    <location>
        <begin position="1"/>
        <end position="124"/>
    </location>
</feature>
<dbReference type="RefSeq" id="XP_026214368.1">
    <property type="nucleotide sequence ID" value="XM_026358583.1"/>
</dbReference>
<dbReference type="GO" id="GO:0045724">
    <property type="term" value="P:positive regulation of cilium assembly"/>
    <property type="evidence" value="ECO:0007669"/>
    <property type="project" value="TreeGrafter"/>
</dbReference>
<feature type="compositionally biased region" description="Basic and acidic residues" evidence="5">
    <location>
        <begin position="44"/>
        <end position="64"/>
    </location>
</feature>
<dbReference type="GO" id="GO:0019902">
    <property type="term" value="F:phosphatase binding"/>
    <property type="evidence" value="ECO:0007669"/>
    <property type="project" value="InterPro"/>
</dbReference>
<dbReference type="Ensembl" id="ENSATET00000014887.3">
    <property type="protein sequence ID" value="ENSATEP00000014655.1"/>
    <property type="gene ID" value="ENSATEG00000010194.3"/>
</dbReference>
<dbReference type="PANTHER" id="PTHR28625">
    <property type="entry name" value="PROTEIN PHOSPHATASE 1 REGULATORY SUBUNIT 35"/>
    <property type="match status" value="1"/>
</dbReference>
<keyword evidence="8" id="KW-1185">Reference proteome</keyword>
<organism evidence="7 8">
    <name type="scientific">Anabas testudineus</name>
    <name type="common">Climbing perch</name>
    <name type="synonym">Anthias testudineus</name>
    <dbReference type="NCBI Taxonomy" id="64144"/>
    <lineage>
        <taxon>Eukaryota</taxon>
        <taxon>Metazoa</taxon>
        <taxon>Chordata</taxon>
        <taxon>Craniata</taxon>
        <taxon>Vertebrata</taxon>
        <taxon>Euteleostomi</taxon>
        <taxon>Actinopterygii</taxon>
        <taxon>Neopterygii</taxon>
        <taxon>Teleostei</taxon>
        <taxon>Neoteleostei</taxon>
        <taxon>Acanthomorphata</taxon>
        <taxon>Anabantaria</taxon>
        <taxon>Anabantiformes</taxon>
        <taxon>Anabantoidei</taxon>
        <taxon>Anabantidae</taxon>
        <taxon>Anabas</taxon>
    </lineage>
</organism>
<dbReference type="InterPro" id="IPR033590">
    <property type="entry name" value="PPP1R35"/>
</dbReference>
<dbReference type="PANTHER" id="PTHR28625:SF1">
    <property type="entry name" value="PROTEIN PHOSPHATASE 1 REGULATORY SUBUNIT 35"/>
    <property type="match status" value="1"/>
</dbReference>
<dbReference type="GeneTree" id="ENSGT00940000167671"/>
<dbReference type="OMA" id="MMGCEEP"/>
<evidence type="ECO:0000256" key="3">
    <source>
        <dbReference type="ARBA" id="ARBA00023212"/>
    </source>
</evidence>
<comment type="subcellular location">
    <subcellularLocation>
        <location evidence="1">Cytoplasm</location>
        <location evidence="1">Cytoskeleton</location>
        <location evidence="1">Microtubule organizing center</location>
        <location evidence="1">Centrosome</location>
        <location evidence="1">Centriole</location>
    </subcellularLocation>
</comment>
<evidence type="ECO:0000313" key="8">
    <source>
        <dbReference type="Proteomes" id="UP000265040"/>
    </source>
</evidence>
<accession>A0A3Q1I3A1</accession>
<evidence type="ECO:0000256" key="1">
    <source>
        <dbReference type="ARBA" id="ARBA00004114"/>
    </source>
</evidence>
<feature type="compositionally biased region" description="Pro residues" evidence="5">
    <location>
        <begin position="8"/>
        <end position="18"/>
    </location>
</feature>
<reference evidence="7" key="1">
    <citation type="submission" date="2021-04" db="EMBL/GenBank/DDBJ databases">
        <authorList>
            <consortium name="Wellcome Sanger Institute Data Sharing"/>
        </authorList>
    </citation>
    <scope>NUCLEOTIDE SEQUENCE [LARGE SCALE GENOMIC DNA]</scope>
</reference>
<dbReference type="Proteomes" id="UP000265040">
    <property type="component" value="Chromosome 8"/>
</dbReference>
<dbReference type="CTD" id="221908"/>
<proteinExistence type="inferred from homology"/>
<evidence type="ECO:0000256" key="5">
    <source>
        <dbReference type="SAM" id="MobiDB-lite"/>
    </source>
</evidence>
<dbReference type="AlphaFoldDB" id="A0A3Q1I3A1"/>
<keyword evidence="3" id="KW-0206">Cytoskeleton</keyword>
<reference evidence="7" key="3">
    <citation type="submission" date="2025-09" db="UniProtKB">
        <authorList>
            <consortium name="Ensembl"/>
        </authorList>
    </citation>
    <scope>IDENTIFICATION</scope>
</reference>
<dbReference type="FunCoup" id="A0A3Q1I3A1">
    <property type="interactions" value="742"/>
</dbReference>
<dbReference type="Pfam" id="PF15503">
    <property type="entry name" value="PPP1R35_C"/>
    <property type="match status" value="1"/>
</dbReference>
<dbReference type="GeneID" id="113161065"/>
<evidence type="ECO:0000313" key="7">
    <source>
        <dbReference type="Ensembl" id="ENSATEP00000014655.1"/>
    </source>
</evidence>
<evidence type="ECO:0000256" key="2">
    <source>
        <dbReference type="ARBA" id="ARBA00022490"/>
    </source>
</evidence>
<dbReference type="InParanoid" id="A0A3Q1I3A1"/>
<protein>
    <recommendedName>
        <fullName evidence="6">Protein phosphatase 1 regulatory subunit 35 C-terminal domain-containing protein</fullName>
    </recommendedName>
</protein>
<dbReference type="GO" id="GO:1903724">
    <property type="term" value="P:positive regulation of centriole elongation"/>
    <property type="evidence" value="ECO:0007669"/>
    <property type="project" value="TreeGrafter"/>
</dbReference>
<evidence type="ECO:0000256" key="4">
    <source>
        <dbReference type="ARBA" id="ARBA00029452"/>
    </source>
</evidence>
<feature type="domain" description="Protein phosphatase 1 regulatory subunit 35 C-terminal" evidence="6">
    <location>
        <begin position="139"/>
        <end position="277"/>
    </location>
</feature>
<name>A0A3Q1I3A1_ANATE</name>
<sequence length="284" mass="31497">MSSSSVLSPPPSPHPAPVPLTSSSSLTHCPELDLSVTLSPAPKTGREHLKPRPPRTGEKSDQSQRKSHPRRHTGRTRNTQVCFEEPVAITVTPEPHITLSRDASSQQPVRGQRSSRGRPCVKPPAAAAIQDPVCLKNAELHTTLALKAELQSLQGVEFNTQKAIQETLQRSERTKNLINTKATEVVNVSRSQQLFTSLVSVSVQQDELISQALQERLLLAPSPHCRDKTAEGPTLLHFMTSDLFRQVPFPPMEDPVGYKLHPSTWPHHSTFDLYNRHSRWEAAP</sequence>
<reference evidence="7" key="2">
    <citation type="submission" date="2025-08" db="UniProtKB">
        <authorList>
            <consortium name="Ensembl"/>
        </authorList>
    </citation>
    <scope>IDENTIFICATION</scope>
</reference>
<feature type="compositionally biased region" description="Basic residues" evidence="5">
    <location>
        <begin position="65"/>
        <end position="75"/>
    </location>
</feature>
<dbReference type="RefSeq" id="XP_026214360.1">
    <property type="nucleotide sequence ID" value="XM_026358575.1"/>
</dbReference>
<dbReference type="GO" id="GO:0005814">
    <property type="term" value="C:centriole"/>
    <property type="evidence" value="ECO:0007669"/>
    <property type="project" value="UniProtKB-SubCell"/>
</dbReference>
<keyword evidence="2" id="KW-0963">Cytoplasm</keyword>
<feature type="compositionally biased region" description="Polar residues" evidence="5">
    <location>
        <begin position="101"/>
        <end position="114"/>
    </location>
</feature>
<dbReference type="STRING" id="64144.ENSATEP00000014655"/>
<evidence type="ECO:0000259" key="6">
    <source>
        <dbReference type="Pfam" id="PF15503"/>
    </source>
</evidence>
<dbReference type="OrthoDB" id="8942190at2759"/>
<dbReference type="InterPro" id="IPR029135">
    <property type="entry name" value="PPP1R35_C"/>
</dbReference>